<dbReference type="InterPro" id="IPR050879">
    <property type="entry name" value="Acyltransferase_3"/>
</dbReference>
<evidence type="ECO:0000259" key="2">
    <source>
        <dbReference type="Pfam" id="PF01757"/>
    </source>
</evidence>
<feature type="transmembrane region" description="Helical" evidence="1">
    <location>
        <begin position="156"/>
        <end position="175"/>
    </location>
</feature>
<comment type="caution">
    <text evidence="3">The sequence shown here is derived from an EMBL/GenBank/DDBJ whole genome shotgun (WGS) entry which is preliminary data.</text>
</comment>
<feature type="transmembrane region" description="Helical" evidence="1">
    <location>
        <begin position="83"/>
        <end position="107"/>
    </location>
</feature>
<keyword evidence="3" id="KW-0808">Transferase</keyword>
<sequence>MQTKQGPAHNNCFDIIRHLAAIMVIYSHHFALSGQDEPTFLGSGTLGSLAVFIFFSISGYLITQSYERRKSNFDYAKKRFLRIYPGLAVCLIFTLYLCCGLFGKAGWAEWALSLEPVKTFIRVMVITGVGVVGVMPSDINDFTSGYLLSNTMNGSLWTLFFEVFDYIVIALFLTVFKNKNLAAFIPLILSAIIQVICVKKGITHLAIIGTSLFTVPFCVGALLYINRDRWINNLHLKVLMLTAGLLVIYFASCGGLLTNVLGPIAICVMTIVIGVSIKDQLIKGRFDFSFGIYIYAFPVQQIVINEMGIPFYASMILSLLITFVLASLSWFLVEKPMIKR</sequence>
<dbReference type="STRING" id="1646377.BS640_06965"/>
<dbReference type="PANTHER" id="PTHR23028:SF53">
    <property type="entry name" value="ACYL_TRANSF_3 DOMAIN-CONTAINING PROTEIN"/>
    <property type="match status" value="1"/>
</dbReference>
<keyword evidence="3" id="KW-0012">Acyltransferase</keyword>
<evidence type="ECO:0000313" key="4">
    <source>
        <dbReference type="Proteomes" id="UP000192536"/>
    </source>
</evidence>
<proteinExistence type="predicted"/>
<protein>
    <submittedName>
        <fullName evidence="3">Acyltransferase</fullName>
    </submittedName>
</protein>
<dbReference type="AlphaFoldDB" id="A0A1X0WHN1"/>
<keyword evidence="1" id="KW-1133">Transmembrane helix</keyword>
<keyword evidence="4" id="KW-1185">Reference proteome</keyword>
<reference evidence="3 4" key="1">
    <citation type="journal article" date="2017" name="Int. J. Syst. Evol. Microbiol.">
        <title>Rouxiella badensis sp. nov. and Rouxiella silvae sp. nov. isolated from peat bog soil in Germany and emendation of the genus description.</title>
        <authorList>
            <person name="Le Fleche-Mateos A."/>
            <person name="Kugler J.H."/>
            <person name="Hansen S.H."/>
            <person name="Syldatk C."/>
            <person name="Hausmann R."/>
            <person name="Lomprez F."/>
            <person name="Vandenbogaert M."/>
            <person name="Manuguerra J.C."/>
            <person name="Grimont P.A."/>
        </authorList>
    </citation>
    <scope>NUCLEOTIDE SEQUENCE [LARGE SCALE GENOMIC DNA]</scope>
    <source>
        <strain evidence="3 4">DSM 100043</strain>
    </source>
</reference>
<gene>
    <name evidence="3" type="ORF">BS640_06965</name>
</gene>
<feature type="transmembrane region" description="Helical" evidence="1">
    <location>
        <begin position="205"/>
        <end position="225"/>
    </location>
</feature>
<dbReference type="GO" id="GO:0016020">
    <property type="term" value="C:membrane"/>
    <property type="evidence" value="ECO:0007669"/>
    <property type="project" value="TreeGrafter"/>
</dbReference>
<dbReference type="GO" id="GO:0016747">
    <property type="term" value="F:acyltransferase activity, transferring groups other than amino-acyl groups"/>
    <property type="evidence" value="ECO:0007669"/>
    <property type="project" value="InterPro"/>
</dbReference>
<accession>A0A1X0WHN1</accession>
<keyword evidence="1" id="KW-0812">Transmembrane</keyword>
<dbReference type="EMBL" id="MRWE01000008">
    <property type="protein sequence ID" value="ORJ26305.1"/>
    <property type="molecule type" value="Genomic_DNA"/>
</dbReference>
<organism evidence="3 4">
    <name type="scientific">Rouxiella badensis</name>
    <dbReference type="NCBI Taxonomy" id="1646377"/>
    <lineage>
        <taxon>Bacteria</taxon>
        <taxon>Pseudomonadati</taxon>
        <taxon>Pseudomonadota</taxon>
        <taxon>Gammaproteobacteria</taxon>
        <taxon>Enterobacterales</taxon>
        <taxon>Yersiniaceae</taxon>
        <taxon>Rouxiella</taxon>
    </lineage>
</organism>
<feature type="transmembrane region" description="Helical" evidence="1">
    <location>
        <begin position="40"/>
        <end position="62"/>
    </location>
</feature>
<feature type="transmembrane region" description="Helical" evidence="1">
    <location>
        <begin position="181"/>
        <end position="198"/>
    </location>
</feature>
<dbReference type="InterPro" id="IPR002656">
    <property type="entry name" value="Acyl_transf_3_dom"/>
</dbReference>
<dbReference type="GO" id="GO:0000271">
    <property type="term" value="P:polysaccharide biosynthetic process"/>
    <property type="evidence" value="ECO:0007669"/>
    <property type="project" value="TreeGrafter"/>
</dbReference>
<dbReference type="Proteomes" id="UP000192536">
    <property type="component" value="Unassembled WGS sequence"/>
</dbReference>
<dbReference type="RefSeq" id="WP_017492056.1">
    <property type="nucleotide sequence ID" value="NZ_DAMDNM010000002.1"/>
</dbReference>
<feature type="domain" description="Acyltransferase 3" evidence="2">
    <location>
        <begin position="11"/>
        <end position="326"/>
    </location>
</feature>
<name>A0A1X0WHN1_9GAMM</name>
<feature type="transmembrane region" description="Helical" evidence="1">
    <location>
        <begin position="286"/>
        <end position="303"/>
    </location>
</feature>
<evidence type="ECO:0000313" key="3">
    <source>
        <dbReference type="EMBL" id="ORJ26305.1"/>
    </source>
</evidence>
<keyword evidence="1" id="KW-0472">Membrane</keyword>
<dbReference type="PANTHER" id="PTHR23028">
    <property type="entry name" value="ACETYLTRANSFERASE"/>
    <property type="match status" value="1"/>
</dbReference>
<evidence type="ECO:0000256" key="1">
    <source>
        <dbReference type="SAM" id="Phobius"/>
    </source>
</evidence>
<dbReference type="Pfam" id="PF01757">
    <property type="entry name" value="Acyl_transf_3"/>
    <property type="match status" value="1"/>
</dbReference>
<feature type="transmembrane region" description="Helical" evidence="1">
    <location>
        <begin position="245"/>
        <end position="274"/>
    </location>
</feature>
<feature type="transmembrane region" description="Helical" evidence="1">
    <location>
        <begin position="309"/>
        <end position="333"/>
    </location>
</feature>